<dbReference type="Proteomes" id="UP000247973">
    <property type="component" value="Unassembled WGS sequence"/>
</dbReference>
<evidence type="ECO:0000313" key="4">
    <source>
        <dbReference type="Proteomes" id="UP000247973"/>
    </source>
</evidence>
<proteinExistence type="predicted"/>
<feature type="signal peptide" evidence="2">
    <location>
        <begin position="1"/>
        <end position="20"/>
    </location>
</feature>
<evidence type="ECO:0000313" key="3">
    <source>
        <dbReference type="EMBL" id="PXV65015.1"/>
    </source>
</evidence>
<dbReference type="AlphaFoldDB" id="A0A2V3PRK5"/>
<keyword evidence="2" id="KW-0732">Signal</keyword>
<reference evidence="3 4" key="1">
    <citation type="submission" date="2018-03" db="EMBL/GenBank/DDBJ databases">
        <title>Genomic Encyclopedia of Archaeal and Bacterial Type Strains, Phase II (KMG-II): from individual species to whole genera.</title>
        <authorList>
            <person name="Goeker M."/>
        </authorList>
    </citation>
    <scope>NUCLEOTIDE SEQUENCE [LARGE SCALE GENOMIC DNA]</scope>
    <source>
        <strain evidence="3 4">DSM 100214</strain>
    </source>
</reference>
<sequence length="261" mass="29149">MRTIILVLFTLSLTFQPVMIYSQDSNEQKKEQREREKQEKAAKKAKEKEEKERKKKENGGKPKWAGLPEKMSGVKEVDAYILTVDSMYTYVKNYTDRINFYTQKTVPLIDANGEQIRSEDGQGYVKTEITDQDGNRVSITQLVLQAPDVLASLLGLTADATSVVAQGLSGGIAFISNPMAAFTHGKYLKDGPGVLVYIAQEGGRLYSSTKTQYDVLTKLRKSEVTQDFGLDINRDETIINTENDYAEAAGVENILEELSVE</sequence>
<feature type="region of interest" description="Disordered" evidence="1">
    <location>
        <begin position="24"/>
        <end position="68"/>
    </location>
</feature>
<evidence type="ECO:0000256" key="2">
    <source>
        <dbReference type="SAM" id="SignalP"/>
    </source>
</evidence>
<accession>A0A2V3PRK5</accession>
<dbReference type="EMBL" id="QICL01000008">
    <property type="protein sequence ID" value="PXV65015.1"/>
    <property type="molecule type" value="Genomic_DNA"/>
</dbReference>
<dbReference type="RefSeq" id="WP_110310295.1">
    <property type="nucleotide sequence ID" value="NZ_QICL01000008.1"/>
</dbReference>
<keyword evidence="4" id="KW-1185">Reference proteome</keyword>
<name>A0A2V3PRK5_9BACT</name>
<organism evidence="3 4">
    <name type="scientific">Dysgonomonas alginatilytica</name>
    <dbReference type="NCBI Taxonomy" id="1605892"/>
    <lineage>
        <taxon>Bacteria</taxon>
        <taxon>Pseudomonadati</taxon>
        <taxon>Bacteroidota</taxon>
        <taxon>Bacteroidia</taxon>
        <taxon>Bacteroidales</taxon>
        <taxon>Dysgonomonadaceae</taxon>
        <taxon>Dysgonomonas</taxon>
    </lineage>
</organism>
<evidence type="ECO:0000256" key="1">
    <source>
        <dbReference type="SAM" id="MobiDB-lite"/>
    </source>
</evidence>
<protein>
    <submittedName>
        <fullName evidence="3">Uncharacterized protein</fullName>
    </submittedName>
</protein>
<gene>
    <name evidence="3" type="ORF">CLV62_10813</name>
</gene>
<feature type="chain" id="PRO_5015963002" evidence="2">
    <location>
        <begin position="21"/>
        <end position="261"/>
    </location>
</feature>
<feature type="compositionally biased region" description="Basic and acidic residues" evidence="1">
    <location>
        <begin position="26"/>
        <end position="60"/>
    </location>
</feature>
<comment type="caution">
    <text evidence="3">The sequence shown here is derived from an EMBL/GenBank/DDBJ whole genome shotgun (WGS) entry which is preliminary data.</text>
</comment>